<evidence type="ECO:0000256" key="10">
    <source>
        <dbReference type="HAMAP-Rule" id="MF_01464"/>
    </source>
</evidence>
<comment type="subcellular location">
    <subcellularLocation>
        <location evidence="1 9">Cell membrane</location>
        <topology evidence="1 9">Multi-pass membrane protein</topology>
    </subcellularLocation>
</comment>
<evidence type="ECO:0000256" key="9">
    <source>
        <dbReference type="HAMAP-Rule" id="MF_01463"/>
    </source>
</evidence>
<dbReference type="Pfam" id="PF21760">
    <property type="entry name" value="SecD_1st"/>
    <property type="match status" value="1"/>
</dbReference>
<dbReference type="Gene3D" id="3.30.1360.200">
    <property type="match status" value="1"/>
</dbReference>
<comment type="similarity">
    <text evidence="9">Belongs to the SecD/SecF family. SecD subfamily.</text>
</comment>
<feature type="compositionally biased region" description="Basic and acidic residues" evidence="11">
    <location>
        <begin position="936"/>
        <end position="947"/>
    </location>
</feature>
<dbReference type="Pfam" id="PF02355">
    <property type="entry name" value="SecD_SecF_C"/>
    <property type="match status" value="2"/>
</dbReference>
<proteinExistence type="inferred from homology"/>
<keyword evidence="7 9" id="KW-0811">Translocation</keyword>
<evidence type="ECO:0000256" key="1">
    <source>
        <dbReference type="ARBA" id="ARBA00004651"/>
    </source>
</evidence>
<evidence type="ECO:0000259" key="14">
    <source>
        <dbReference type="Pfam" id="PF22599"/>
    </source>
</evidence>
<feature type="compositionally biased region" description="Low complexity" evidence="11">
    <location>
        <begin position="54"/>
        <end position="63"/>
    </location>
</feature>
<dbReference type="InterPro" id="IPR054384">
    <property type="entry name" value="SecDF_P1_head"/>
</dbReference>
<dbReference type="Pfam" id="PF07549">
    <property type="entry name" value="Sec_GG"/>
    <property type="match status" value="1"/>
</dbReference>
<gene>
    <name evidence="9" type="primary">secD</name>
    <name evidence="10" type="synonym">secF</name>
    <name evidence="15" type="ORF">AVDCRST_MAG85-2215</name>
</gene>
<comment type="function">
    <text evidence="9">Part of the Sec protein translocase complex. Interacts with the SecYEG preprotein conducting channel. SecDF uses the proton motive force (PMF) to complete protein translocation after the ATP-dependent function of SecA.</text>
</comment>
<keyword evidence="3 9" id="KW-1003">Cell membrane</keyword>
<dbReference type="NCBIfam" id="TIGR00966">
    <property type="entry name" value="transloc_SecF"/>
    <property type="match status" value="1"/>
</dbReference>
<feature type="domain" description="Protein translocase subunit SecDF P1" evidence="13">
    <location>
        <begin position="69"/>
        <end position="125"/>
    </location>
</feature>
<dbReference type="GO" id="GO:0043952">
    <property type="term" value="P:protein transport by the Sec complex"/>
    <property type="evidence" value="ECO:0007669"/>
    <property type="project" value="UniProtKB-UniRule"/>
</dbReference>
<keyword evidence="8 9" id="KW-0472">Membrane</keyword>
<sequence length="997" mass="107357">MTERRRNLFILLLVGALVAGSLWVITTKETKLGLDLRGGVELVYEATPSELDDSPTTTGNGTTPDDESINRAIEVMRDRVDALGVAEPEIQRSGENLINVGLPDVKNADEAQQQVGQVAQLFFYDWEPNVIGPDGKPAPSDGAVTGGSAAGSPQAAVKKYDAIQRALKRKPVQDGNNTHKGQFFAIKEEVPAKGKTAKQKGVVLAGPEETREELNEDLTELRQRNEEGKRLRDQAKIREQDLTDPKIVEVPEGTVLIRAEQPDSAGPDQKGDEWFVLADNVALRGTDIKNPEQNFNNSPGSSGQPNVTFDFTDRGQRIWKNTTAEIARRGQSQQLPGTPAQAAAQHFAIVLDDEIISAPFIDFQENPSGIDGSNGSQIEGGFTLESAQELANLLKTGALPVKLELISQSQVSATLGEQALDEGIVAGAAGFVIVALFLLIFYRILGIIAVSALVIYALFLFALIKLIPITLTLPGIAGTILTLGVAADANIVIFERVKEEIRGGRSVMAGLAAGYKKGLAAIIDANVVTILVAFILFVLATAGVKGFAFTLGVGTIVSLFTAVVFTQAIVGTLGRSRLLARPSGLGAGKPRRPITFDFIGWSKWFFVTSGVILLICAMALGSKGIDLGIDSESGPRTKAALEQLLGEDQIRNVLESVGLDERAEIQEVADEGLERNGIQISAKSLPPDQVTRVTKELRDEFGITGEPNTQSIGPTFGEAVAKNAIIAIIASLIVISIYLTLRFGWRFAAPVLIALSHDLLITAGVYALADREVTTATVAALLTILGFSLYDTIIVFDRIRENVPRMPRAAFSQIVNRSMSEVIVRSLATTFTAALPILSLMLFGGETLQDFAFALLVGTISGTYSSVFIASQVLTHWKEREPVYRRRRRAIAAEHNGVVPAYATAAAAVDVDPDGPKRPTRRLTAPEDPAQGVSRQEFDEMVRDLHVDPPPTSTAVRDPDPTADASPEDVFMKGDGDGNGKRNKDRKPRNKRHGRPR</sequence>
<dbReference type="GO" id="GO:0065002">
    <property type="term" value="P:intracellular protein transmembrane transport"/>
    <property type="evidence" value="ECO:0007669"/>
    <property type="project" value="UniProtKB-UniRule"/>
</dbReference>
<keyword evidence="2 9" id="KW-0813">Transport</keyword>
<keyword evidence="4 9" id="KW-0812">Transmembrane</keyword>
<dbReference type="GO" id="GO:0006605">
    <property type="term" value="P:protein targeting"/>
    <property type="evidence" value="ECO:0007669"/>
    <property type="project" value="UniProtKB-UniRule"/>
</dbReference>
<dbReference type="HAMAP" id="MF_01463_B">
    <property type="entry name" value="SecD_B"/>
    <property type="match status" value="1"/>
</dbReference>
<evidence type="ECO:0000259" key="13">
    <source>
        <dbReference type="Pfam" id="PF21760"/>
    </source>
</evidence>
<protein>
    <recommendedName>
        <fullName evidence="9 10">Multifunctional fusion protein</fullName>
    </recommendedName>
    <domain>
        <recommendedName>
            <fullName evidence="9">Protein translocase subunit SecD</fullName>
        </recommendedName>
    </domain>
    <domain>
        <recommendedName>
            <fullName evidence="10">Protein-export membrane protein SecF</fullName>
        </recommendedName>
    </domain>
</protein>
<evidence type="ECO:0000256" key="3">
    <source>
        <dbReference type="ARBA" id="ARBA00022475"/>
    </source>
</evidence>
<feature type="transmembrane region" description="Helical" evidence="9">
    <location>
        <begin position="724"/>
        <end position="741"/>
    </location>
</feature>
<organism evidence="15">
    <name type="scientific">uncultured Solirubrobacteraceae bacterium</name>
    <dbReference type="NCBI Taxonomy" id="1162706"/>
    <lineage>
        <taxon>Bacteria</taxon>
        <taxon>Bacillati</taxon>
        <taxon>Actinomycetota</taxon>
        <taxon>Thermoleophilia</taxon>
        <taxon>Solirubrobacterales</taxon>
        <taxon>Solirubrobacteraceae</taxon>
        <taxon>environmental samples</taxon>
    </lineage>
</organism>
<feature type="domain" description="SecDF P1 head subdomain" evidence="14">
    <location>
        <begin position="271"/>
        <end position="401"/>
    </location>
</feature>
<accession>A0A6J4SZ02</accession>
<feature type="region of interest" description="Disordered" evidence="11">
    <location>
        <begin position="47"/>
        <end position="68"/>
    </location>
</feature>
<dbReference type="InterPro" id="IPR005665">
    <property type="entry name" value="SecF_bac"/>
</dbReference>
<comment type="subunit">
    <text evidence="9">Forms a complex with SecF. Part of the essential Sec protein translocation apparatus which comprises SecA, SecYEG and auxiliary proteins SecDF. Other proteins may also be involved.</text>
</comment>
<dbReference type="InterPro" id="IPR022646">
    <property type="entry name" value="SecD/SecF_CS"/>
</dbReference>
<dbReference type="EMBL" id="CADCVT010000241">
    <property type="protein sequence ID" value="CAA9508819.1"/>
    <property type="molecule type" value="Genomic_DNA"/>
</dbReference>
<dbReference type="SUPFAM" id="SSF82866">
    <property type="entry name" value="Multidrug efflux transporter AcrB transmembrane domain"/>
    <property type="match status" value="2"/>
</dbReference>
<feature type="transmembrane region" description="Helical" evidence="9">
    <location>
        <begin position="775"/>
        <end position="796"/>
    </location>
</feature>
<evidence type="ECO:0000256" key="4">
    <source>
        <dbReference type="ARBA" id="ARBA00022692"/>
    </source>
</evidence>
<dbReference type="PRINTS" id="PR01755">
    <property type="entry name" value="SECFTRNLCASE"/>
</dbReference>
<feature type="transmembrane region" description="Helical" evidence="9">
    <location>
        <begin position="518"/>
        <end position="540"/>
    </location>
</feature>
<feature type="transmembrane region" description="Helical" evidence="9">
    <location>
        <begin position="447"/>
        <end position="467"/>
    </location>
</feature>
<evidence type="ECO:0000256" key="8">
    <source>
        <dbReference type="ARBA" id="ARBA00023136"/>
    </source>
</evidence>
<dbReference type="Pfam" id="PF22599">
    <property type="entry name" value="SecDF_P1_head"/>
    <property type="match status" value="1"/>
</dbReference>
<evidence type="ECO:0000256" key="6">
    <source>
        <dbReference type="ARBA" id="ARBA00022989"/>
    </source>
</evidence>
<feature type="domain" description="Protein export membrane protein SecD/SecF C-terminal" evidence="12">
    <location>
        <begin position="706"/>
        <end position="879"/>
    </location>
</feature>
<feature type="transmembrane region" description="Helical" evidence="9">
    <location>
        <begin position="822"/>
        <end position="845"/>
    </location>
</feature>
<dbReference type="InterPro" id="IPR005791">
    <property type="entry name" value="SecD"/>
</dbReference>
<comment type="caution">
    <text evidence="9">Lacks conserved residue(s) required for the propagation of feature annotation.</text>
</comment>
<dbReference type="PANTHER" id="PTHR30081:SF1">
    <property type="entry name" value="PROTEIN TRANSLOCASE SUBUNIT SECD"/>
    <property type="match status" value="1"/>
</dbReference>
<dbReference type="GO" id="GO:0005886">
    <property type="term" value="C:plasma membrane"/>
    <property type="evidence" value="ECO:0007669"/>
    <property type="project" value="UniProtKB-SubCell"/>
</dbReference>
<comment type="similarity">
    <text evidence="10">Belongs to the SecD/SecF family. SecF subfamily.</text>
</comment>
<dbReference type="InterPro" id="IPR022645">
    <property type="entry name" value="SecD/SecF_bac"/>
</dbReference>
<dbReference type="HAMAP" id="MF_01464_B">
    <property type="entry name" value="SecF_B"/>
    <property type="match status" value="1"/>
</dbReference>
<feature type="region of interest" description="Disordered" evidence="11">
    <location>
        <begin position="195"/>
        <end position="215"/>
    </location>
</feature>
<feature type="transmembrane region" description="Helical" evidence="9">
    <location>
        <begin position="473"/>
        <end position="497"/>
    </location>
</feature>
<dbReference type="PANTHER" id="PTHR30081">
    <property type="entry name" value="PROTEIN-EXPORT MEMBRANE PROTEIN SEC"/>
    <property type="match status" value="1"/>
</dbReference>
<dbReference type="AlphaFoldDB" id="A0A6J4SZ02"/>
<dbReference type="Gene3D" id="1.20.1640.10">
    <property type="entry name" value="Multidrug efflux transporter AcrB transmembrane domain"/>
    <property type="match status" value="2"/>
</dbReference>
<feature type="compositionally biased region" description="Basic and acidic residues" evidence="11">
    <location>
        <begin position="970"/>
        <end position="982"/>
    </location>
</feature>
<dbReference type="InterPro" id="IPR022813">
    <property type="entry name" value="SecD/SecF_arch_bac"/>
</dbReference>
<dbReference type="Gene3D" id="3.30.70.3220">
    <property type="match status" value="1"/>
</dbReference>
<feature type="transmembrane region" description="Helical" evidence="9">
    <location>
        <begin position="748"/>
        <end position="769"/>
    </location>
</feature>
<dbReference type="NCBIfam" id="TIGR00916">
    <property type="entry name" value="2A0604s01"/>
    <property type="match status" value="2"/>
</dbReference>
<feature type="transmembrane region" description="Helical" evidence="9">
    <location>
        <begin position="851"/>
        <end position="877"/>
    </location>
</feature>
<reference evidence="15" key="1">
    <citation type="submission" date="2020-02" db="EMBL/GenBank/DDBJ databases">
        <authorList>
            <person name="Meier V. D."/>
        </authorList>
    </citation>
    <scope>NUCLEOTIDE SEQUENCE</scope>
    <source>
        <strain evidence="15">AVDCRST_MAG85</strain>
    </source>
</reference>
<evidence type="ECO:0000256" key="2">
    <source>
        <dbReference type="ARBA" id="ARBA00022448"/>
    </source>
</evidence>
<keyword evidence="6 9" id="KW-1133">Transmembrane helix</keyword>
<feature type="region of interest" description="Disordered" evidence="11">
    <location>
        <begin position="909"/>
        <end position="997"/>
    </location>
</feature>
<feature type="transmembrane region" description="Helical" evidence="9">
    <location>
        <begin position="423"/>
        <end position="442"/>
    </location>
</feature>
<dbReference type="InterPro" id="IPR048634">
    <property type="entry name" value="SecD_SecF_C"/>
</dbReference>
<name>A0A6J4SZ02_9ACTN</name>
<evidence type="ECO:0000256" key="7">
    <source>
        <dbReference type="ARBA" id="ARBA00023010"/>
    </source>
</evidence>
<evidence type="ECO:0000259" key="12">
    <source>
        <dbReference type="Pfam" id="PF02355"/>
    </source>
</evidence>
<evidence type="ECO:0000256" key="11">
    <source>
        <dbReference type="SAM" id="MobiDB-lite"/>
    </source>
</evidence>
<dbReference type="InterPro" id="IPR055344">
    <property type="entry name" value="SecD_SecF_C_bact"/>
</dbReference>
<evidence type="ECO:0000256" key="5">
    <source>
        <dbReference type="ARBA" id="ARBA00022927"/>
    </source>
</evidence>
<feature type="domain" description="Protein export membrane protein SecD/SecF C-terminal" evidence="12">
    <location>
        <begin position="402"/>
        <end position="574"/>
    </location>
</feature>
<comment type="subunit">
    <text evidence="10">Forms a complex with SecD. Part of the essential Sec protein translocation apparatus which comprises SecA, SecYEG and auxiliary proteins SecDF. Other proteins may also be involved.</text>
</comment>
<dbReference type="NCBIfam" id="TIGR01129">
    <property type="entry name" value="secD"/>
    <property type="match status" value="1"/>
</dbReference>
<feature type="transmembrane region" description="Helical" evidence="9">
    <location>
        <begin position="546"/>
        <end position="573"/>
    </location>
</feature>
<keyword evidence="5 9" id="KW-0653">Protein transport</keyword>
<evidence type="ECO:0000313" key="15">
    <source>
        <dbReference type="EMBL" id="CAA9508819.1"/>
    </source>
</evidence>
<dbReference type="InterPro" id="IPR048631">
    <property type="entry name" value="SecD_1st"/>
</dbReference>
<feature type="transmembrane region" description="Helical" evidence="9">
    <location>
        <begin position="594"/>
        <end position="620"/>
    </location>
</feature>
<dbReference type="GO" id="GO:0015450">
    <property type="term" value="F:protein-transporting ATPase activity"/>
    <property type="evidence" value="ECO:0007669"/>
    <property type="project" value="InterPro"/>
</dbReference>
<feature type="compositionally biased region" description="Basic residues" evidence="11">
    <location>
        <begin position="983"/>
        <end position="997"/>
    </location>
</feature>